<reference evidence="2" key="1">
    <citation type="submission" date="2016-11" db="UniProtKB">
        <authorList>
            <consortium name="WormBaseParasite"/>
        </authorList>
    </citation>
    <scope>IDENTIFICATION</scope>
    <source>
        <strain evidence="2">KR3021</strain>
    </source>
</reference>
<name>A0AC35TIM3_9BILA</name>
<evidence type="ECO:0000313" key="1">
    <source>
        <dbReference type="Proteomes" id="UP000095286"/>
    </source>
</evidence>
<proteinExistence type="predicted"/>
<protein>
    <submittedName>
        <fullName evidence="2">Cystathionine beta-synthase</fullName>
    </submittedName>
</protein>
<dbReference type="WBParaSite" id="RSKR_0000091700.1">
    <property type="protein sequence ID" value="RSKR_0000091700.1"/>
    <property type="gene ID" value="RSKR_0000091700"/>
</dbReference>
<accession>A0AC35TIM3</accession>
<sequence>MTLTINTKNCNVWSSNDQITNIKNNGKILDNVLDAVGNTPLVRLNKIQIDFGVKCNIYVKPEFLNSGGSLRDRIAVKLIEHAEKNGILKKDMTIIEVFDNLAMPLAALVKQYKLIVIMPEDVPVEVEVIAKALGTQVVRTNSHLNNFASKLQKELIGGIILDESIEAIDEVICEETIEKEILNSLKDKVDMLVLDDSPFSKGIANKMQIEIPDIEIIHISNNKTSKHVIVSEKDACNMARRLTKEEGLLCGKVSGQNVFGALICGKKLRKDQNMVIILPDSLCDYMTHFVDDEWMVKKEFIEQPVYKQIIPSPEHPFKEDIKYHPSYEPSESWKYPKEKDIPNPLKSILVDNILGAIGHTPLVRLNKIPQSMGIEAEILVKLEYLNPGGSTKDRPALRMVESAEEEGLLKHTTTIIESTAGNTGLGLALVGCVKNYKTLIVMLEKMSKEKEVVLRALGADTVRTPNSAPFDSCDSHFGVAIRLNWEMKDSVILDQYTNKANPQAHYLTTGEEILHACDGKVDMVVAGVGTTGTICGIGKRVKEVIKDCKIIAVDPYGSKISDLSDETNKRYELEGIGNGFRASVIQPEIIDRFFRVEDKPSFEMALRLIREEGILCGGTAGANVYAALEEAKKLKKGDRVVVILPDGVRNYLTKFVSQDWMKERDYAYPK</sequence>
<organism evidence="1 2">
    <name type="scientific">Rhabditophanes sp. KR3021</name>
    <dbReference type="NCBI Taxonomy" id="114890"/>
    <lineage>
        <taxon>Eukaryota</taxon>
        <taxon>Metazoa</taxon>
        <taxon>Ecdysozoa</taxon>
        <taxon>Nematoda</taxon>
        <taxon>Chromadorea</taxon>
        <taxon>Rhabditida</taxon>
        <taxon>Tylenchina</taxon>
        <taxon>Panagrolaimomorpha</taxon>
        <taxon>Strongyloidoidea</taxon>
        <taxon>Alloionematidae</taxon>
        <taxon>Rhabditophanes</taxon>
    </lineage>
</organism>
<evidence type="ECO:0000313" key="2">
    <source>
        <dbReference type="WBParaSite" id="RSKR_0000091700.1"/>
    </source>
</evidence>
<dbReference type="Proteomes" id="UP000095286">
    <property type="component" value="Unplaced"/>
</dbReference>